<feature type="compositionally biased region" description="Acidic residues" evidence="1">
    <location>
        <begin position="512"/>
        <end position="523"/>
    </location>
</feature>
<protein>
    <submittedName>
        <fullName evidence="3">Serine/threonine phosphatase</fullName>
    </submittedName>
</protein>
<dbReference type="SMART" id="SM00332">
    <property type="entry name" value="PP2Cc"/>
    <property type="match status" value="1"/>
</dbReference>
<accession>A0A6M8BGK5</accession>
<dbReference type="SMART" id="SM00331">
    <property type="entry name" value="PP2C_SIG"/>
    <property type="match status" value="1"/>
</dbReference>
<feature type="domain" description="PPM-type phosphatase" evidence="2">
    <location>
        <begin position="533"/>
        <end position="795"/>
    </location>
</feature>
<dbReference type="EMBL" id="CP053661">
    <property type="protein sequence ID" value="QKD84007.1"/>
    <property type="molecule type" value="Genomic_DNA"/>
</dbReference>
<dbReference type="Gene3D" id="3.60.40.10">
    <property type="entry name" value="PPM-type phosphatase domain"/>
    <property type="match status" value="1"/>
</dbReference>
<evidence type="ECO:0000256" key="1">
    <source>
        <dbReference type="SAM" id="MobiDB-lite"/>
    </source>
</evidence>
<dbReference type="Pfam" id="PF12773">
    <property type="entry name" value="DZR"/>
    <property type="match status" value="1"/>
</dbReference>
<name>A0A6M8BGK5_9CYAN</name>
<feature type="region of interest" description="Disordered" evidence="1">
    <location>
        <begin position="502"/>
        <end position="523"/>
    </location>
</feature>
<dbReference type="RefSeq" id="WP_172358076.1">
    <property type="nucleotide sequence ID" value="NZ_CP053661.1"/>
</dbReference>
<dbReference type="PANTHER" id="PTHR13832">
    <property type="entry name" value="PROTEIN PHOSPHATASE 2C"/>
    <property type="match status" value="1"/>
</dbReference>
<evidence type="ECO:0000313" key="4">
    <source>
        <dbReference type="Proteomes" id="UP000505210"/>
    </source>
</evidence>
<organism evidence="3 4">
    <name type="scientific">Thermoleptolyngbya sichuanensis A183</name>
    <dbReference type="NCBI Taxonomy" id="2737172"/>
    <lineage>
        <taxon>Bacteria</taxon>
        <taxon>Bacillati</taxon>
        <taxon>Cyanobacteriota</taxon>
        <taxon>Cyanophyceae</taxon>
        <taxon>Oculatellales</taxon>
        <taxon>Oculatellaceae</taxon>
        <taxon>Thermoleptolyngbya</taxon>
        <taxon>Thermoleptolyngbya sichuanensis</taxon>
    </lineage>
</organism>
<sequence length="807" mass="87038">MLVCPQCEFENPDSNKFCQQCGASLQEIACPACGSSVPFDVELCPTCGATAGTSWRAIIAAVDAAVGWPLVLPALPYLDLQHRYRLLEALSATSLSLVGAEVRVLDCQPFRLSPLEMLYSQNPDAPDAGLARSDEAIAQSSKNTIPAIAQTYLDLQQQLYPSLPHIHDAWEKDGQIVVLLEDRSSLPSLAELGASEVLPLFQILHLLHQMTELWNALQPVGYAQSLLELNNLKVDEDQLLYLQRLYQDKPDASPQLRDLGRVWKLLLQQQPSHENLNPLVQVCQDLELGTIATVDVLQHCLSMIADLLQGEQELPDAGAIALDATTEAIALDKPEAADETAPDLQAPDLQADDIQAEDTIVLPPALSAKDTAPADAASANHPNRPLDPTAVLLGGVTASLLDTAPPKSATDEPITGERIPSELITGEPVTDEPITAELVASEPAAEPAAMEAEPITAESAAANPAPAPATNSEALPMSDSAESETTEILFPTVSRMADISVSSSPTRLELGSPDEDSETEGDDLPTVVLPMKLIGLEDAGRSDIGRQREHNEDYYAIQVDVKKLESQNGRSLKAKGLYILCDGMGGHASGEVASALAASTLQQYFQDHWKDGLPSEATIRDGILLANKAIYTLNQENASSGSGRMGTTLVLALIQDTEAAIAHVGDSRLYRYSRRRGLEQLTVDHEVGQREIQRGVEPAIAYGRPDAYQLTQALGPRDEHFVNPDVQFVELTEDLLLLLCSDGLTDNDLLETHVESHLDPMLDGQVSLDNGVNMLIDLANQHNGHDNITAIAIHARVRPNLDLMKRG</sequence>
<dbReference type="PROSITE" id="PS51746">
    <property type="entry name" value="PPM_2"/>
    <property type="match status" value="1"/>
</dbReference>
<dbReference type="InterPro" id="IPR001932">
    <property type="entry name" value="PPM-type_phosphatase-like_dom"/>
</dbReference>
<dbReference type="CDD" id="cd00143">
    <property type="entry name" value="PP2Cc"/>
    <property type="match status" value="1"/>
</dbReference>
<keyword evidence="4" id="KW-1185">Reference proteome</keyword>
<dbReference type="Proteomes" id="UP000505210">
    <property type="component" value="Chromosome"/>
</dbReference>
<evidence type="ECO:0000313" key="3">
    <source>
        <dbReference type="EMBL" id="QKD84007.1"/>
    </source>
</evidence>
<reference evidence="3 4" key="1">
    <citation type="submission" date="2020-05" db="EMBL/GenBank/DDBJ databases">
        <title>Complete genome sequence of of a novel Thermoleptolyngbya strain isolated from hot springs of Ganzi, Sichuan China.</title>
        <authorList>
            <person name="Tang J."/>
            <person name="Daroch M."/>
            <person name="Li L."/>
            <person name="Waleron K."/>
            <person name="Waleron M."/>
            <person name="Waleron M."/>
        </authorList>
    </citation>
    <scope>NUCLEOTIDE SEQUENCE [LARGE SCALE GENOMIC DNA]</scope>
    <source>
        <strain evidence="3 4">PKUAC-SCTA183</strain>
    </source>
</reference>
<dbReference type="SUPFAM" id="SSF81606">
    <property type="entry name" value="PP2C-like"/>
    <property type="match status" value="1"/>
</dbReference>
<feature type="compositionally biased region" description="Low complexity" evidence="1">
    <location>
        <begin position="369"/>
        <end position="379"/>
    </location>
</feature>
<proteinExistence type="predicted"/>
<dbReference type="KEGG" id="theu:HPC62_19015"/>
<dbReference type="PANTHER" id="PTHR13832:SF827">
    <property type="entry name" value="PROTEIN PHOSPHATASE 1L"/>
    <property type="match status" value="1"/>
</dbReference>
<feature type="region of interest" description="Disordered" evidence="1">
    <location>
        <begin position="443"/>
        <end position="485"/>
    </location>
</feature>
<feature type="region of interest" description="Disordered" evidence="1">
    <location>
        <begin position="369"/>
        <end position="423"/>
    </location>
</feature>
<dbReference type="GO" id="GO:0004722">
    <property type="term" value="F:protein serine/threonine phosphatase activity"/>
    <property type="evidence" value="ECO:0007669"/>
    <property type="project" value="InterPro"/>
</dbReference>
<dbReference type="InterPro" id="IPR025874">
    <property type="entry name" value="DZR"/>
</dbReference>
<evidence type="ECO:0000259" key="2">
    <source>
        <dbReference type="PROSITE" id="PS51746"/>
    </source>
</evidence>
<dbReference type="NCBIfam" id="NF011149">
    <property type="entry name" value="PRK14559.1"/>
    <property type="match status" value="1"/>
</dbReference>
<feature type="compositionally biased region" description="Low complexity" evidence="1">
    <location>
        <begin position="443"/>
        <end position="474"/>
    </location>
</feature>
<gene>
    <name evidence="3" type="ORF">HPC62_19015</name>
</gene>
<dbReference type="Pfam" id="PF13672">
    <property type="entry name" value="PP2C_2"/>
    <property type="match status" value="1"/>
</dbReference>
<dbReference type="AlphaFoldDB" id="A0A6M8BGK5"/>
<dbReference type="InterPro" id="IPR036457">
    <property type="entry name" value="PPM-type-like_dom_sf"/>
</dbReference>
<dbReference type="InterPro" id="IPR015655">
    <property type="entry name" value="PP2C"/>
</dbReference>